<dbReference type="AlphaFoldDB" id="A0A165CEI0"/>
<dbReference type="Proteomes" id="UP000076871">
    <property type="component" value="Unassembled WGS sequence"/>
</dbReference>
<reference evidence="1 2" key="1">
    <citation type="journal article" date="2016" name="Mol. Biol. Evol.">
        <title>Comparative Genomics of Early-Diverging Mushroom-Forming Fungi Provides Insights into the Origins of Lignocellulose Decay Capabilities.</title>
        <authorList>
            <person name="Nagy L.G."/>
            <person name="Riley R."/>
            <person name="Tritt A."/>
            <person name="Adam C."/>
            <person name="Daum C."/>
            <person name="Floudas D."/>
            <person name="Sun H."/>
            <person name="Yadav J.S."/>
            <person name="Pangilinan J."/>
            <person name="Larsson K.H."/>
            <person name="Matsuura K."/>
            <person name="Barry K."/>
            <person name="Labutti K."/>
            <person name="Kuo R."/>
            <person name="Ohm R.A."/>
            <person name="Bhattacharya S.S."/>
            <person name="Shirouzu T."/>
            <person name="Yoshinaga Y."/>
            <person name="Martin F.M."/>
            <person name="Grigoriev I.V."/>
            <person name="Hibbett D.S."/>
        </authorList>
    </citation>
    <scope>NUCLEOTIDE SEQUENCE [LARGE SCALE GENOMIC DNA]</scope>
    <source>
        <strain evidence="1 2">93-53</strain>
    </source>
</reference>
<protein>
    <submittedName>
        <fullName evidence="1">Uncharacterized protein</fullName>
    </submittedName>
</protein>
<dbReference type="GeneID" id="63819324"/>
<evidence type="ECO:0000313" key="2">
    <source>
        <dbReference type="Proteomes" id="UP000076871"/>
    </source>
</evidence>
<dbReference type="EMBL" id="KV427650">
    <property type="protein sequence ID" value="KZT02669.1"/>
    <property type="molecule type" value="Genomic_DNA"/>
</dbReference>
<name>A0A165CEI0_9APHY</name>
<organism evidence="1 2">
    <name type="scientific">Laetiporus sulphureus 93-53</name>
    <dbReference type="NCBI Taxonomy" id="1314785"/>
    <lineage>
        <taxon>Eukaryota</taxon>
        <taxon>Fungi</taxon>
        <taxon>Dikarya</taxon>
        <taxon>Basidiomycota</taxon>
        <taxon>Agaricomycotina</taxon>
        <taxon>Agaricomycetes</taxon>
        <taxon>Polyporales</taxon>
        <taxon>Laetiporus</taxon>
    </lineage>
</organism>
<evidence type="ECO:0000313" key="1">
    <source>
        <dbReference type="EMBL" id="KZT02669.1"/>
    </source>
</evidence>
<dbReference type="RefSeq" id="XP_040760409.1">
    <property type="nucleotide sequence ID" value="XM_040902293.1"/>
</dbReference>
<gene>
    <name evidence="1" type="ORF">LAESUDRAFT_396221</name>
</gene>
<accession>A0A165CEI0</accession>
<dbReference type="InParanoid" id="A0A165CEI0"/>
<proteinExistence type="predicted"/>
<keyword evidence="2" id="KW-1185">Reference proteome</keyword>
<sequence>MADSRRQTAWELVGRMRCEHATRRLAVRKRSRSVRHRGVARIIARANATHMASCDHLRATALILHPRSFEGQCFRTCVGSLFETNCKVERVPGLVHDVQSLRKTDSIDARAGTRPAQFTAYPNPAQGSKTRKSDIIHKFWHATKMQHKRQGSVRSIH</sequence>